<name>A0A498JRL2_MALDO</name>
<dbReference type="AlphaFoldDB" id="A0A498JRL2"/>
<evidence type="ECO:0000256" key="3">
    <source>
        <dbReference type="SAM" id="Coils"/>
    </source>
</evidence>
<organism evidence="5 6">
    <name type="scientific">Malus domestica</name>
    <name type="common">Apple</name>
    <name type="synonym">Pyrus malus</name>
    <dbReference type="NCBI Taxonomy" id="3750"/>
    <lineage>
        <taxon>Eukaryota</taxon>
        <taxon>Viridiplantae</taxon>
        <taxon>Streptophyta</taxon>
        <taxon>Embryophyta</taxon>
        <taxon>Tracheophyta</taxon>
        <taxon>Spermatophyta</taxon>
        <taxon>Magnoliopsida</taxon>
        <taxon>eudicotyledons</taxon>
        <taxon>Gunneridae</taxon>
        <taxon>Pentapetalae</taxon>
        <taxon>rosids</taxon>
        <taxon>fabids</taxon>
        <taxon>Rosales</taxon>
        <taxon>Rosaceae</taxon>
        <taxon>Amygdaloideae</taxon>
        <taxon>Maleae</taxon>
        <taxon>Malus</taxon>
    </lineage>
</organism>
<protein>
    <submittedName>
        <fullName evidence="5">Uncharacterized protein</fullName>
    </submittedName>
</protein>
<dbReference type="STRING" id="3750.A0A498JRL2"/>
<feature type="compositionally biased region" description="Low complexity" evidence="4">
    <location>
        <begin position="195"/>
        <end position="205"/>
    </location>
</feature>
<feature type="compositionally biased region" description="Polar residues" evidence="4">
    <location>
        <begin position="206"/>
        <end position="219"/>
    </location>
</feature>
<dbReference type="PANTHER" id="PTHR22691">
    <property type="entry name" value="YEAST SPT2-RELATED"/>
    <property type="match status" value="1"/>
</dbReference>
<dbReference type="SMART" id="SM00784">
    <property type="entry name" value="SPT2"/>
    <property type="match status" value="1"/>
</dbReference>
<feature type="coiled-coil region" evidence="3">
    <location>
        <begin position="286"/>
        <end position="313"/>
    </location>
</feature>
<dbReference type="GO" id="GO:0005730">
    <property type="term" value="C:nucleolus"/>
    <property type="evidence" value="ECO:0007669"/>
    <property type="project" value="TreeGrafter"/>
</dbReference>
<dbReference type="Proteomes" id="UP000290289">
    <property type="component" value="Chromosome 5"/>
</dbReference>
<dbReference type="GO" id="GO:0003677">
    <property type="term" value="F:DNA binding"/>
    <property type="evidence" value="ECO:0007669"/>
    <property type="project" value="TreeGrafter"/>
</dbReference>
<proteinExistence type="inferred from homology"/>
<feature type="compositionally biased region" description="Basic residues" evidence="4">
    <location>
        <begin position="169"/>
        <end position="182"/>
    </location>
</feature>
<dbReference type="InterPro" id="IPR013256">
    <property type="entry name" value="Chromatin_SPT2"/>
</dbReference>
<dbReference type="EMBL" id="RDQH01000331">
    <property type="protein sequence ID" value="RXH97815.1"/>
    <property type="molecule type" value="Genomic_DNA"/>
</dbReference>
<evidence type="ECO:0000256" key="4">
    <source>
        <dbReference type="SAM" id="MobiDB-lite"/>
    </source>
</evidence>
<sequence>MASLVMRPAEAEQFDFLQLRQQLKERIRMKKSEGSAVAHGCSVNSTTDDNKKKLTFDNFGSFFGPSERVMAKRVHEEMKDFVPELKQLASRVLNSGDNAKTAANSLVISTALKCKNLKESRDYSFLQSDGAEIPKPLKGGEPEEVGKTKHSSAKSEPSSTNQCSMKPMPKQKKSVSKHPIKYRLKEERPEDVIGKASSAKSESSSTKQGLKQIKQSVEPKSTAKPMPKPKKSISKIQVKDPVKGEQSVDVSSVIQEIFRHNHKRPRADDDGDDLAMVSSFDDILKEERKSAKIAREEDERERLLLEREEKQEARLRAAKKLKIKIKFSKS</sequence>
<feature type="compositionally biased region" description="Basic and acidic residues" evidence="4">
    <location>
        <begin position="138"/>
        <end position="147"/>
    </location>
</feature>
<accession>A0A498JRL2</accession>
<evidence type="ECO:0000313" key="6">
    <source>
        <dbReference type="Proteomes" id="UP000290289"/>
    </source>
</evidence>
<comment type="caution">
    <text evidence="5">The sequence shown here is derived from an EMBL/GenBank/DDBJ whole genome shotgun (WGS) entry which is preliminary data.</text>
</comment>
<gene>
    <name evidence="5" type="ORF">DVH24_010140</name>
</gene>
<keyword evidence="2 3" id="KW-0175">Coiled coil</keyword>
<dbReference type="GO" id="GO:0006334">
    <property type="term" value="P:nucleosome assembly"/>
    <property type="evidence" value="ECO:0007669"/>
    <property type="project" value="TreeGrafter"/>
</dbReference>
<reference evidence="5 6" key="1">
    <citation type="submission" date="2018-10" db="EMBL/GenBank/DDBJ databases">
        <title>A high-quality apple genome assembly.</title>
        <authorList>
            <person name="Hu J."/>
        </authorList>
    </citation>
    <scope>NUCLEOTIDE SEQUENCE [LARGE SCALE GENOMIC DNA]</scope>
    <source>
        <strain evidence="6">cv. HFTH1</strain>
        <tissue evidence="5">Young leaf</tissue>
    </source>
</reference>
<feature type="compositionally biased region" description="Polar residues" evidence="4">
    <location>
        <begin position="154"/>
        <end position="164"/>
    </location>
</feature>
<dbReference type="GO" id="GO:0042393">
    <property type="term" value="F:histone binding"/>
    <property type="evidence" value="ECO:0007669"/>
    <property type="project" value="TreeGrafter"/>
</dbReference>
<evidence type="ECO:0000256" key="2">
    <source>
        <dbReference type="ARBA" id="ARBA00023054"/>
    </source>
</evidence>
<evidence type="ECO:0000256" key="1">
    <source>
        <dbReference type="ARBA" id="ARBA00006461"/>
    </source>
</evidence>
<keyword evidence="6" id="KW-1185">Reference proteome</keyword>
<dbReference type="Pfam" id="PF08243">
    <property type="entry name" value="SPT2"/>
    <property type="match status" value="1"/>
</dbReference>
<feature type="region of interest" description="Disordered" evidence="4">
    <location>
        <begin position="128"/>
        <end position="247"/>
    </location>
</feature>
<dbReference type="SMR" id="A0A498JRL2"/>
<feature type="compositionally biased region" description="Basic and acidic residues" evidence="4">
    <location>
        <begin position="183"/>
        <end position="193"/>
    </location>
</feature>
<comment type="similarity">
    <text evidence="1">Belongs to the SPT2 family.</text>
</comment>
<dbReference type="PANTHER" id="PTHR22691:SF8">
    <property type="entry name" value="PROTEIN SPT2 HOMOLOG"/>
    <property type="match status" value="1"/>
</dbReference>
<evidence type="ECO:0000313" key="5">
    <source>
        <dbReference type="EMBL" id="RXH97815.1"/>
    </source>
</evidence>
<dbReference type="GO" id="GO:0006360">
    <property type="term" value="P:transcription by RNA polymerase I"/>
    <property type="evidence" value="ECO:0007669"/>
    <property type="project" value="TreeGrafter"/>
</dbReference>